<feature type="chain" id="PRO_5012188705" evidence="1">
    <location>
        <begin position="22"/>
        <end position="53"/>
    </location>
</feature>
<reference evidence="3" key="1">
    <citation type="submission" date="2016-10" db="EMBL/GenBank/DDBJ databases">
        <authorList>
            <person name="Varghese N."/>
            <person name="Submissions S."/>
        </authorList>
    </citation>
    <scope>NUCLEOTIDE SEQUENCE [LARGE SCALE GENOMIC DNA]</scope>
    <source>
        <strain evidence="3">DSM 19482</strain>
    </source>
</reference>
<evidence type="ECO:0000313" key="3">
    <source>
        <dbReference type="Proteomes" id="UP000187261"/>
    </source>
</evidence>
<keyword evidence="3" id="KW-1185">Reference proteome</keyword>
<accession>A0A1U7PYV2</accession>
<gene>
    <name evidence="2" type="ORF">SAMN05660493_01905</name>
</gene>
<protein>
    <submittedName>
        <fullName evidence="2">Uncharacterized protein</fullName>
    </submittedName>
</protein>
<proteinExistence type="predicted"/>
<dbReference type="EMBL" id="FTPU01000018">
    <property type="protein sequence ID" value="SIT97193.1"/>
    <property type="molecule type" value="Genomic_DNA"/>
</dbReference>
<organism evidence="2 3">
    <name type="scientific">Epilithonimonas bovis DSM 19482</name>
    <dbReference type="NCBI Taxonomy" id="1121284"/>
    <lineage>
        <taxon>Bacteria</taxon>
        <taxon>Pseudomonadati</taxon>
        <taxon>Bacteroidota</taxon>
        <taxon>Flavobacteriia</taxon>
        <taxon>Flavobacteriales</taxon>
        <taxon>Weeksellaceae</taxon>
        <taxon>Chryseobacterium group</taxon>
        <taxon>Epilithonimonas</taxon>
    </lineage>
</organism>
<dbReference type="STRING" id="1121284.SAMN05660493_01905"/>
<feature type="signal peptide" evidence="1">
    <location>
        <begin position="1"/>
        <end position="21"/>
    </location>
</feature>
<evidence type="ECO:0000313" key="2">
    <source>
        <dbReference type="EMBL" id="SIT97193.1"/>
    </source>
</evidence>
<evidence type="ECO:0000256" key="1">
    <source>
        <dbReference type="SAM" id="SignalP"/>
    </source>
</evidence>
<keyword evidence="1" id="KW-0732">Signal</keyword>
<dbReference type="AlphaFoldDB" id="A0A1U7PYV2"/>
<name>A0A1U7PYV2_9FLAO</name>
<dbReference type="RefSeq" id="WP_317044127.1">
    <property type="nucleotide sequence ID" value="NZ_FTPU01000018.1"/>
</dbReference>
<sequence length="53" mass="5927">MKKIILALVIGCAFLSGYAFRSLNDNQTSQNMKRVTGIGGIFFKCKDPKKMNE</sequence>
<dbReference type="Proteomes" id="UP000187261">
    <property type="component" value="Unassembled WGS sequence"/>
</dbReference>